<dbReference type="Pfam" id="PF00172">
    <property type="entry name" value="Zn_clus"/>
    <property type="match status" value="1"/>
</dbReference>
<evidence type="ECO:0000256" key="2">
    <source>
        <dbReference type="ARBA" id="ARBA00022723"/>
    </source>
</evidence>
<dbReference type="CDD" id="cd12148">
    <property type="entry name" value="fungal_TF_MHR"/>
    <property type="match status" value="1"/>
</dbReference>
<dbReference type="CDD" id="cd00067">
    <property type="entry name" value="GAL4"/>
    <property type="match status" value="1"/>
</dbReference>
<feature type="compositionally biased region" description="Basic and acidic residues" evidence="8">
    <location>
        <begin position="136"/>
        <end position="148"/>
    </location>
</feature>
<feature type="compositionally biased region" description="Basic and acidic residues" evidence="8">
    <location>
        <begin position="613"/>
        <end position="624"/>
    </location>
</feature>
<keyword evidence="7" id="KW-0539">Nucleus</keyword>
<dbReference type="GO" id="GO:0000981">
    <property type="term" value="F:DNA-binding transcription factor activity, RNA polymerase II-specific"/>
    <property type="evidence" value="ECO:0007669"/>
    <property type="project" value="InterPro"/>
</dbReference>
<feature type="region of interest" description="Disordered" evidence="8">
    <location>
        <begin position="136"/>
        <end position="162"/>
    </location>
</feature>
<dbReference type="Pfam" id="PF04082">
    <property type="entry name" value="Fungal_trans"/>
    <property type="match status" value="1"/>
</dbReference>
<dbReference type="SUPFAM" id="SSF57701">
    <property type="entry name" value="Zn2/Cys6 DNA-binding domain"/>
    <property type="match status" value="1"/>
</dbReference>
<accession>A0A9Q8QD58</accession>
<dbReference type="InterPro" id="IPR007219">
    <property type="entry name" value="XnlR_reg_dom"/>
</dbReference>
<dbReference type="GO" id="GO:0045944">
    <property type="term" value="P:positive regulation of transcription by RNA polymerase II"/>
    <property type="evidence" value="ECO:0007669"/>
    <property type="project" value="TreeGrafter"/>
</dbReference>
<keyword evidence="5" id="KW-0238">DNA-binding</keyword>
<proteinExistence type="predicted"/>
<reference evidence="10" key="1">
    <citation type="submission" date="2021-11" db="EMBL/GenBank/DDBJ databases">
        <title>Purpureocillium_takamizusanense_genome.</title>
        <authorList>
            <person name="Nguyen N.-H."/>
        </authorList>
    </citation>
    <scope>NUCLEOTIDE SEQUENCE</scope>
    <source>
        <strain evidence="10">PT3</strain>
    </source>
</reference>
<dbReference type="OrthoDB" id="2399539at2759"/>
<evidence type="ECO:0000256" key="6">
    <source>
        <dbReference type="ARBA" id="ARBA00023163"/>
    </source>
</evidence>
<dbReference type="GO" id="GO:0008270">
    <property type="term" value="F:zinc ion binding"/>
    <property type="evidence" value="ECO:0007669"/>
    <property type="project" value="InterPro"/>
</dbReference>
<dbReference type="PROSITE" id="PS50048">
    <property type="entry name" value="ZN2_CY6_FUNGAL_2"/>
    <property type="match status" value="1"/>
</dbReference>
<name>A0A9Q8QD58_9HYPO</name>
<evidence type="ECO:0000256" key="7">
    <source>
        <dbReference type="ARBA" id="ARBA00023242"/>
    </source>
</evidence>
<feature type="compositionally biased region" description="Acidic residues" evidence="8">
    <location>
        <begin position="396"/>
        <end position="405"/>
    </location>
</feature>
<dbReference type="GO" id="GO:0043565">
    <property type="term" value="F:sequence-specific DNA binding"/>
    <property type="evidence" value="ECO:0007669"/>
    <property type="project" value="TreeGrafter"/>
</dbReference>
<evidence type="ECO:0000259" key="9">
    <source>
        <dbReference type="PROSITE" id="PS50048"/>
    </source>
</evidence>
<dbReference type="SMART" id="SM00906">
    <property type="entry name" value="Fungal_trans"/>
    <property type="match status" value="1"/>
</dbReference>
<dbReference type="SMART" id="SM00066">
    <property type="entry name" value="GAL4"/>
    <property type="match status" value="1"/>
</dbReference>
<evidence type="ECO:0000313" key="10">
    <source>
        <dbReference type="EMBL" id="UNI17021.1"/>
    </source>
</evidence>
<dbReference type="InterPro" id="IPR001138">
    <property type="entry name" value="Zn2Cys6_DnaBD"/>
</dbReference>
<feature type="region of interest" description="Disordered" evidence="8">
    <location>
        <begin position="605"/>
        <end position="624"/>
    </location>
</feature>
<dbReference type="GeneID" id="72065360"/>
<feature type="compositionally biased region" description="Low complexity" evidence="8">
    <location>
        <begin position="151"/>
        <end position="161"/>
    </location>
</feature>
<keyword evidence="2" id="KW-0479">Metal-binding</keyword>
<feature type="domain" description="Zn(2)-C6 fungal-type" evidence="9">
    <location>
        <begin position="52"/>
        <end position="81"/>
    </location>
</feature>
<feature type="region of interest" description="Disordered" evidence="8">
    <location>
        <begin position="396"/>
        <end position="425"/>
    </location>
</feature>
<dbReference type="PANTHER" id="PTHR47782">
    <property type="entry name" value="ZN(II)2CYS6 TRANSCRIPTION FACTOR (EUROFUNG)-RELATED"/>
    <property type="match status" value="1"/>
</dbReference>
<dbReference type="Proteomes" id="UP000829364">
    <property type="component" value="Chromosome 2"/>
</dbReference>
<dbReference type="GO" id="GO:0005634">
    <property type="term" value="C:nucleus"/>
    <property type="evidence" value="ECO:0007669"/>
    <property type="project" value="UniProtKB-SubCell"/>
</dbReference>
<dbReference type="PANTHER" id="PTHR47782:SF1">
    <property type="entry name" value="PYRIMIDINE PATHWAY REGULATORY PROTEIN 1"/>
    <property type="match status" value="1"/>
</dbReference>
<organism evidence="10 11">
    <name type="scientific">Purpureocillium takamizusanense</name>
    <dbReference type="NCBI Taxonomy" id="2060973"/>
    <lineage>
        <taxon>Eukaryota</taxon>
        <taxon>Fungi</taxon>
        <taxon>Dikarya</taxon>
        <taxon>Ascomycota</taxon>
        <taxon>Pezizomycotina</taxon>
        <taxon>Sordariomycetes</taxon>
        <taxon>Hypocreomycetidae</taxon>
        <taxon>Hypocreales</taxon>
        <taxon>Ophiocordycipitaceae</taxon>
        <taxon>Purpureocillium</taxon>
    </lineage>
</organism>
<dbReference type="RefSeq" id="XP_047840502.1">
    <property type="nucleotide sequence ID" value="XM_047984528.1"/>
</dbReference>
<evidence type="ECO:0000313" key="11">
    <source>
        <dbReference type="Proteomes" id="UP000829364"/>
    </source>
</evidence>
<dbReference type="InterPro" id="IPR036864">
    <property type="entry name" value="Zn2-C6_fun-type_DNA-bd_sf"/>
</dbReference>
<evidence type="ECO:0000256" key="3">
    <source>
        <dbReference type="ARBA" id="ARBA00022833"/>
    </source>
</evidence>
<dbReference type="GO" id="GO:0006351">
    <property type="term" value="P:DNA-templated transcription"/>
    <property type="evidence" value="ECO:0007669"/>
    <property type="project" value="InterPro"/>
</dbReference>
<evidence type="ECO:0000256" key="8">
    <source>
        <dbReference type="SAM" id="MobiDB-lite"/>
    </source>
</evidence>
<comment type="subcellular location">
    <subcellularLocation>
        <location evidence="1">Nucleus</location>
    </subcellularLocation>
</comment>
<dbReference type="PROSITE" id="PS00463">
    <property type="entry name" value="ZN2_CY6_FUNGAL_1"/>
    <property type="match status" value="1"/>
</dbReference>
<keyword evidence="4" id="KW-0805">Transcription regulation</keyword>
<dbReference type="CDD" id="cd14723">
    <property type="entry name" value="ZIP_Ppr1"/>
    <property type="match status" value="1"/>
</dbReference>
<keyword evidence="3" id="KW-0862">Zinc</keyword>
<protein>
    <recommendedName>
        <fullName evidence="9">Zn(2)-C6 fungal-type domain-containing protein</fullName>
    </recommendedName>
</protein>
<keyword evidence="6" id="KW-0804">Transcription</keyword>
<dbReference type="Gene3D" id="4.10.240.10">
    <property type="entry name" value="Zn(2)-C6 fungal-type DNA-binding domain"/>
    <property type="match status" value="1"/>
</dbReference>
<dbReference type="EMBL" id="CP086355">
    <property type="protein sequence ID" value="UNI17021.1"/>
    <property type="molecule type" value="Genomic_DNA"/>
</dbReference>
<dbReference type="AlphaFoldDB" id="A0A9Q8QD58"/>
<evidence type="ECO:0000256" key="4">
    <source>
        <dbReference type="ARBA" id="ARBA00023015"/>
    </source>
</evidence>
<dbReference type="InterPro" id="IPR052202">
    <property type="entry name" value="Yeast_MetPath_Reg"/>
</dbReference>
<feature type="compositionally biased region" description="Basic and acidic residues" evidence="8">
    <location>
        <begin position="406"/>
        <end position="421"/>
    </location>
</feature>
<sequence length="827" mass="91348">MPTRDPLSPGAQSAAKRRRQASPSQDDSDFDHDGATGRSKAGQCASFRNVSACTRCRMRKNRCDQRLPSCASCAKAGVACVGDDPITKRPIPRSYVFYLESRVEQLENILVSHDIPFPSSENLDLLCSASKGNEQTDRKRLEARHSKESPSSVSDSSLLSRDSSRVGPELSEFSLPKSGWLASVSGVSFSSLVFTALQQPPSKNAEANTTWPAQRRSAGNRCGATKSLEHSTAIRNTLPPKTVATRLANLYFEHVNPHIPILHRGDFMSMLHNVYDGEEANTTSRELYIVNMVFAMGCDVTDMVVHSRPGKNGDLESDISFLETAGAQTTPEDYYLKAIVHLEACLTGTNGGLEVLQAVLMLANFALLRPVPPGLRYITGVAVCLAIDLGLHQEDSDDADDGDVVDTDRTAQRETTSKETSLEQGRSQWTRDLRRRLWWCTYTFDRLVSTCVGRPFGINEHAITTELPSLLDDDYITESGFVEPAHANGPSYKHASHHHFRLHLLQSEIVQVVQFNQGKVARAAKKRRNYSTQTNTPCPFIAHFDSFGSWLVDMEKRLHLWRASTPTAEETGVAYSTLFLELGYWQAVILLHGKRGSTPTLKKALNRRRNGSRKGDRDDDTDQSHLKVAEAGQKVIRLYRQLHLQGLIRYTYISTHQLFVAGMSYLEAIHSSEVLRGRVTLDEVDFTVLAAKSVFADMEGKCPQASAYLDVFDQMARATIKIVSSTSKRPQEIVPTGLSSMPLPLSRRTHIDKTPLSLSSEQTSLTLATAPNPTQTSQQLAMPVVAPLGGLSSTDEETKDIGFDPYWDDAFNGGGVLDTFDALFFGS</sequence>
<evidence type="ECO:0000256" key="1">
    <source>
        <dbReference type="ARBA" id="ARBA00004123"/>
    </source>
</evidence>
<feature type="region of interest" description="Disordered" evidence="8">
    <location>
        <begin position="1"/>
        <end position="41"/>
    </location>
</feature>
<gene>
    <name evidence="10" type="ORF">JDV02_003401</name>
</gene>
<dbReference type="FunFam" id="4.10.240.10:FF:000006">
    <property type="entry name" value="Positive regulator of purine utilization"/>
    <property type="match status" value="1"/>
</dbReference>
<keyword evidence="11" id="KW-1185">Reference proteome</keyword>
<dbReference type="KEGG" id="ptkz:JDV02_003401"/>
<evidence type="ECO:0000256" key="5">
    <source>
        <dbReference type="ARBA" id="ARBA00023125"/>
    </source>
</evidence>